<proteinExistence type="predicted"/>
<organism evidence="1 2">
    <name type="scientific">Diphasiastrum complanatum</name>
    <name type="common">Issler's clubmoss</name>
    <name type="synonym">Lycopodium complanatum</name>
    <dbReference type="NCBI Taxonomy" id="34168"/>
    <lineage>
        <taxon>Eukaryota</taxon>
        <taxon>Viridiplantae</taxon>
        <taxon>Streptophyta</taxon>
        <taxon>Embryophyta</taxon>
        <taxon>Tracheophyta</taxon>
        <taxon>Lycopodiopsida</taxon>
        <taxon>Lycopodiales</taxon>
        <taxon>Lycopodiaceae</taxon>
        <taxon>Lycopodioideae</taxon>
        <taxon>Diphasiastrum</taxon>
    </lineage>
</organism>
<sequence length="346" mass="39493">MASRISSASKQAELLKDQGNLYFKKERFGAAIDAYTEAITLCSDVPVYWTNRALCHRKRNEWERMESDCRKALELDKHAVKAHYMLGLALLQRECYAEAVKHLEKALELSRGGKPTSYMVEEIWRELAKAKYIEWEVVSNARRKKQKEVREICEKALKEEYEAAVKKLKDKEGKLNDIKQLNDTRISDMSMGEVILIEDDERVDSGEMEADDFQSTVDTSKVSELSRLNLLYKERLQALSEIFNKAGSPDKPAEIPEYLCCGITMDIFRDPVITPSGVTYERAVLLEHLRKVGKFDPLTRADLQPNQVVSNLAIKEGVQAFLAENGQMGSFSSVIIYERWSFGGFV</sequence>
<dbReference type="EMBL" id="CM055102">
    <property type="protein sequence ID" value="KAJ7538472.1"/>
    <property type="molecule type" value="Genomic_DNA"/>
</dbReference>
<comment type="caution">
    <text evidence="1">The sequence shown here is derived from an EMBL/GenBank/DDBJ whole genome shotgun (WGS) entry which is preliminary data.</text>
</comment>
<keyword evidence="2" id="KW-1185">Reference proteome</keyword>
<evidence type="ECO:0000313" key="1">
    <source>
        <dbReference type="EMBL" id="KAJ7538472.1"/>
    </source>
</evidence>
<gene>
    <name evidence="1" type="ORF">O6H91_11G049300</name>
</gene>
<protein>
    <submittedName>
        <fullName evidence="1">Uncharacterized protein</fullName>
    </submittedName>
</protein>
<name>A0ACC2CA03_DIPCM</name>
<reference evidence="2" key="1">
    <citation type="journal article" date="2024" name="Proc. Natl. Acad. Sci. U.S.A.">
        <title>Extraordinary preservation of gene collinearity over three hundred million years revealed in homosporous lycophytes.</title>
        <authorList>
            <person name="Li C."/>
            <person name="Wickell D."/>
            <person name="Kuo L.Y."/>
            <person name="Chen X."/>
            <person name="Nie B."/>
            <person name="Liao X."/>
            <person name="Peng D."/>
            <person name="Ji J."/>
            <person name="Jenkins J."/>
            <person name="Williams M."/>
            <person name="Shu S."/>
            <person name="Plott C."/>
            <person name="Barry K."/>
            <person name="Rajasekar S."/>
            <person name="Grimwood J."/>
            <person name="Han X."/>
            <person name="Sun S."/>
            <person name="Hou Z."/>
            <person name="He W."/>
            <person name="Dai G."/>
            <person name="Sun C."/>
            <person name="Schmutz J."/>
            <person name="Leebens-Mack J.H."/>
            <person name="Li F.W."/>
            <person name="Wang L."/>
        </authorList>
    </citation>
    <scope>NUCLEOTIDE SEQUENCE [LARGE SCALE GENOMIC DNA]</scope>
    <source>
        <strain evidence="2">cv. PW_Plant_1</strain>
    </source>
</reference>
<evidence type="ECO:0000313" key="2">
    <source>
        <dbReference type="Proteomes" id="UP001162992"/>
    </source>
</evidence>
<dbReference type="Proteomes" id="UP001162992">
    <property type="component" value="Chromosome 11"/>
</dbReference>
<accession>A0ACC2CA03</accession>